<dbReference type="InterPro" id="IPR051316">
    <property type="entry name" value="Zinc-reg_GTPase_activator"/>
</dbReference>
<dbReference type="SUPFAM" id="SSF52540">
    <property type="entry name" value="P-loop containing nucleoside triphosphate hydrolases"/>
    <property type="match status" value="1"/>
</dbReference>
<dbReference type="PANTHER" id="PTHR13748">
    <property type="entry name" value="COBW-RELATED"/>
    <property type="match status" value="1"/>
</dbReference>
<reference evidence="2" key="1">
    <citation type="journal article" date="2013" name="Environ. Microbiol.">
        <title>Microbiota from the distal guts of lean and obese adolescents exhibit partial functional redundancy besides clear differences in community structure.</title>
        <authorList>
            <person name="Ferrer M."/>
            <person name="Ruiz A."/>
            <person name="Lanza F."/>
            <person name="Haange S.B."/>
            <person name="Oberbach A."/>
            <person name="Till H."/>
            <person name="Bargiela R."/>
            <person name="Campoy C."/>
            <person name="Segura M.T."/>
            <person name="Richter M."/>
            <person name="von Bergen M."/>
            <person name="Seifert J."/>
            <person name="Suarez A."/>
        </authorList>
    </citation>
    <scope>NUCLEOTIDE SEQUENCE</scope>
</reference>
<accession>K1SGR1</accession>
<name>K1SGR1_9ZZZZ</name>
<feature type="domain" description="CobW/HypB/UreG nucleotide-binding" evidence="1">
    <location>
        <begin position="5"/>
        <end position="172"/>
    </location>
</feature>
<dbReference type="Pfam" id="PF02492">
    <property type="entry name" value="cobW"/>
    <property type="match status" value="1"/>
</dbReference>
<sequence length="190" mass="21251">MPLNLIVCGFLGSGKTTLIRRIVREALADRRVVVVENESGRESVDGLYLRDGGLKVVDLRAGCVCCTLRGEMAATMERIRADFDPDCVFLEPSGLGDLADLLRIPGFEPSGVVMLVDVERFDLLLKLNRDHFLRQFRLAPVIVLTRTDLASPECIAAVRDELERINPRALIVEGCDAFDGRWWLEIVPER</sequence>
<dbReference type="EMBL" id="AJWY01011380">
    <property type="protein sequence ID" value="EKC52920.1"/>
    <property type="molecule type" value="Genomic_DNA"/>
</dbReference>
<dbReference type="Gene3D" id="3.40.50.300">
    <property type="entry name" value="P-loop containing nucleotide triphosphate hydrolases"/>
    <property type="match status" value="1"/>
</dbReference>
<evidence type="ECO:0000259" key="1">
    <source>
        <dbReference type="Pfam" id="PF02492"/>
    </source>
</evidence>
<comment type="caution">
    <text evidence="2">The sequence shown here is derived from an EMBL/GenBank/DDBJ whole genome shotgun (WGS) entry which is preliminary data.</text>
</comment>
<protein>
    <submittedName>
        <fullName evidence="2">Cobalamin synthesis protein CobW</fullName>
    </submittedName>
</protein>
<evidence type="ECO:0000313" key="2">
    <source>
        <dbReference type="EMBL" id="EKC52920.1"/>
    </source>
</evidence>
<dbReference type="InterPro" id="IPR003495">
    <property type="entry name" value="CobW/HypB/UreG_nucleotide-bd"/>
</dbReference>
<dbReference type="PANTHER" id="PTHR13748:SF62">
    <property type="entry name" value="COBW DOMAIN-CONTAINING PROTEIN"/>
    <property type="match status" value="1"/>
</dbReference>
<organism evidence="2">
    <name type="scientific">human gut metagenome</name>
    <dbReference type="NCBI Taxonomy" id="408170"/>
    <lineage>
        <taxon>unclassified sequences</taxon>
        <taxon>metagenomes</taxon>
        <taxon>organismal metagenomes</taxon>
    </lineage>
</organism>
<feature type="non-terminal residue" evidence="2">
    <location>
        <position position="190"/>
    </location>
</feature>
<dbReference type="AlphaFoldDB" id="K1SGR1"/>
<gene>
    <name evidence="2" type="ORF">LEA_16642</name>
</gene>
<dbReference type="InterPro" id="IPR027417">
    <property type="entry name" value="P-loop_NTPase"/>
</dbReference>
<dbReference type="GO" id="GO:0005737">
    <property type="term" value="C:cytoplasm"/>
    <property type="evidence" value="ECO:0007669"/>
    <property type="project" value="TreeGrafter"/>
</dbReference>
<proteinExistence type="predicted"/>